<evidence type="ECO:0000313" key="2">
    <source>
        <dbReference type="Proteomes" id="UP000193160"/>
    </source>
</evidence>
<evidence type="ECO:0000313" key="1">
    <source>
        <dbReference type="EMBL" id="ORO71852.1"/>
    </source>
</evidence>
<dbReference type="AlphaFoldDB" id="A0A1X1IFD1"/>
<dbReference type="Proteomes" id="UP000193160">
    <property type="component" value="Unassembled WGS sequence"/>
</dbReference>
<gene>
    <name evidence="1" type="ORF">B7712_04135</name>
</gene>
<name>A0A1X1IFD1_STROR</name>
<proteinExistence type="predicted"/>
<sequence>MTTIISKRLDGQKLEKVVEIIRSVGFPVFDMELGRDEVAENKSFFLYNEKGDIRPTERRNQYKQDFILMFVSRDGKQIDEISLIEPLRDAGLIFDQMDHSEGRLLDTDDKAEVLTFTFHYPVLIDR</sequence>
<dbReference type="RefSeq" id="WP_084849359.1">
    <property type="nucleotide sequence ID" value="NZ_NCUI01000025.1"/>
</dbReference>
<protein>
    <submittedName>
        <fullName evidence="1">Uncharacterized protein</fullName>
    </submittedName>
</protein>
<comment type="caution">
    <text evidence="1">The sequence shown here is derived from an EMBL/GenBank/DDBJ whole genome shotgun (WGS) entry which is preliminary data.</text>
</comment>
<dbReference type="EMBL" id="NCUT01000028">
    <property type="protein sequence ID" value="ORO71852.1"/>
    <property type="molecule type" value="Genomic_DNA"/>
</dbReference>
<accession>A0A1X1IFD1</accession>
<organism evidence="1 2">
    <name type="scientific">Streptococcus oralis subsp. oralis</name>
    <dbReference type="NCBI Taxonomy" id="1891914"/>
    <lineage>
        <taxon>Bacteria</taxon>
        <taxon>Bacillati</taxon>
        <taxon>Bacillota</taxon>
        <taxon>Bacilli</taxon>
        <taxon>Lactobacillales</taxon>
        <taxon>Streptococcaceae</taxon>
        <taxon>Streptococcus</taxon>
    </lineage>
</organism>
<reference evidence="1 2" key="1">
    <citation type="journal article" date="2016" name="Eur. J. Clin. Microbiol. Infect. Dis.">
        <title>Whole genome sequencing as a tool for phylogenetic analysis of clinical strains of Mitis group streptococci.</title>
        <authorList>
            <person name="Rasmussen L.H."/>
            <person name="Dargis R."/>
            <person name="Hojholt K."/>
            <person name="Christensen J.J."/>
            <person name="Skovgaard O."/>
            <person name="Justesen U.S."/>
            <person name="Rosenvinge F.S."/>
            <person name="Moser C."/>
            <person name="Lukjancenko O."/>
            <person name="Rasmussen S."/>
            <person name="Nielsen X.C."/>
        </authorList>
    </citation>
    <scope>NUCLEOTIDE SEQUENCE [LARGE SCALE GENOMIC DNA]</scope>
    <source>
        <strain evidence="1 2">B_007274_11</strain>
    </source>
</reference>
<keyword evidence="2" id="KW-1185">Reference proteome</keyword>